<dbReference type="GO" id="GO:0032153">
    <property type="term" value="C:cell division site"/>
    <property type="evidence" value="ECO:0007669"/>
    <property type="project" value="TreeGrafter"/>
</dbReference>
<dbReference type="Pfam" id="PF01098">
    <property type="entry name" value="FTSW_RODA_SPOVE"/>
    <property type="match status" value="1"/>
</dbReference>
<evidence type="ECO:0000256" key="6">
    <source>
        <dbReference type="SAM" id="Phobius"/>
    </source>
</evidence>
<dbReference type="PANTHER" id="PTHR30474">
    <property type="entry name" value="CELL CYCLE PROTEIN"/>
    <property type="match status" value="1"/>
</dbReference>
<sequence length="366" mass="41949">MSLLKIENVKTRERFVRFEYILTILFVLLMVIGYFAVKSSTLNSYLEGTEQRQLFFYIIGSISFFIILFLPERTIKTLIPTLFFVLFFLLIAVLIIGDETKGARRWLNIGTFGIQPSEFFKLSLILYLSKVLSDNSKTNYYLVSLITIMSAGLIYLEPDLGTTLIIIMIWFVFTFLSGKFEVLWRIILFLGAALAPLAFLIMEDYQRGRIIGFMFPNLYSDFSYNTTQSIRAIASGGITGTGYMNGYMNLGNFVPEDHTDFIISVIGEEFGFIGIFSIIFTYFLIIWRLYRGYKMSYDIFWKYFYAGASFLIFFHVFENIGMNLGIMPVTGIPLPMISNGGSTIITYSLLLGLAVKGMMLNKNLKR</sequence>
<keyword evidence="4 6" id="KW-1133">Transmembrane helix</keyword>
<keyword evidence="2 6" id="KW-0812">Transmembrane</keyword>
<evidence type="ECO:0000256" key="2">
    <source>
        <dbReference type="ARBA" id="ARBA00022692"/>
    </source>
</evidence>
<evidence type="ECO:0000256" key="3">
    <source>
        <dbReference type="ARBA" id="ARBA00022960"/>
    </source>
</evidence>
<feature type="transmembrane region" description="Helical" evidence="6">
    <location>
        <begin position="20"/>
        <end position="37"/>
    </location>
</feature>
<keyword evidence="8" id="KW-1185">Reference proteome</keyword>
<feature type="transmembrane region" description="Helical" evidence="6">
    <location>
        <begin position="53"/>
        <end position="70"/>
    </location>
</feature>
<dbReference type="GO" id="GO:0051301">
    <property type="term" value="P:cell division"/>
    <property type="evidence" value="ECO:0007669"/>
    <property type="project" value="InterPro"/>
</dbReference>
<accession>A0A1G6K8S8</accession>
<dbReference type="GO" id="GO:0005886">
    <property type="term" value="C:plasma membrane"/>
    <property type="evidence" value="ECO:0007669"/>
    <property type="project" value="TreeGrafter"/>
</dbReference>
<dbReference type="RefSeq" id="WP_091402978.1">
    <property type="nucleotide sequence ID" value="NZ_FMYV01000002.1"/>
</dbReference>
<feature type="transmembrane region" description="Helical" evidence="6">
    <location>
        <begin position="261"/>
        <end position="287"/>
    </location>
</feature>
<evidence type="ECO:0000256" key="1">
    <source>
        <dbReference type="ARBA" id="ARBA00004141"/>
    </source>
</evidence>
<dbReference type="STRING" id="28234.SAMN04488588_0780"/>
<dbReference type="InterPro" id="IPR001182">
    <property type="entry name" value="FtsW/RodA"/>
</dbReference>
<reference evidence="7 8" key="1">
    <citation type="submission" date="2016-10" db="EMBL/GenBank/DDBJ databases">
        <authorList>
            <person name="de Groot N.N."/>
        </authorList>
    </citation>
    <scope>NUCLEOTIDE SEQUENCE [LARGE SCALE GENOMIC DNA]</scope>
    <source>
        <strain evidence="7 8">WG14</strain>
    </source>
</reference>
<organism evidence="7 8">
    <name type="scientific">Geotoga petraea</name>
    <dbReference type="NCBI Taxonomy" id="28234"/>
    <lineage>
        <taxon>Bacteria</taxon>
        <taxon>Thermotogati</taxon>
        <taxon>Thermotogota</taxon>
        <taxon>Thermotogae</taxon>
        <taxon>Petrotogales</taxon>
        <taxon>Petrotogaceae</taxon>
        <taxon>Geotoga</taxon>
    </lineage>
</organism>
<name>A0A1G6K8S8_9BACT</name>
<evidence type="ECO:0000256" key="5">
    <source>
        <dbReference type="ARBA" id="ARBA00023136"/>
    </source>
</evidence>
<dbReference type="Proteomes" id="UP000199322">
    <property type="component" value="Unassembled WGS sequence"/>
</dbReference>
<dbReference type="EMBL" id="FMYV01000002">
    <property type="protein sequence ID" value="SDC27353.1"/>
    <property type="molecule type" value="Genomic_DNA"/>
</dbReference>
<feature type="transmembrane region" description="Helical" evidence="6">
    <location>
        <begin position="109"/>
        <end position="128"/>
    </location>
</feature>
<dbReference type="GO" id="GO:0008360">
    <property type="term" value="P:regulation of cell shape"/>
    <property type="evidence" value="ECO:0007669"/>
    <property type="project" value="UniProtKB-KW"/>
</dbReference>
<dbReference type="GO" id="GO:0015648">
    <property type="term" value="F:lipid-linked peptidoglycan transporter activity"/>
    <property type="evidence" value="ECO:0007669"/>
    <property type="project" value="TreeGrafter"/>
</dbReference>
<comment type="subcellular location">
    <subcellularLocation>
        <location evidence="1">Membrane</location>
        <topology evidence="1">Multi-pass membrane protein</topology>
    </subcellularLocation>
</comment>
<feature type="transmembrane region" description="Helical" evidence="6">
    <location>
        <begin position="183"/>
        <end position="202"/>
    </location>
</feature>
<evidence type="ECO:0000256" key="4">
    <source>
        <dbReference type="ARBA" id="ARBA00022989"/>
    </source>
</evidence>
<feature type="transmembrane region" description="Helical" evidence="6">
    <location>
        <begin position="337"/>
        <end position="355"/>
    </location>
</feature>
<protein>
    <submittedName>
        <fullName evidence="7">Rod shape determining protein RodA</fullName>
    </submittedName>
</protein>
<feature type="transmembrane region" description="Helical" evidence="6">
    <location>
        <begin position="299"/>
        <end position="317"/>
    </location>
</feature>
<dbReference type="PANTHER" id="PTHR30474:SF1">
    <property type="entry name" value="PEPTIDOGLYCAN GLYCOSYLTRANSFERASE MRDB"/>
    <property type="match status" value="1"/>
</dbReference>
<evidence type="ECO:0000313" key="8">
    <source>
        <dbReference type="Proteomes" id="UP000199322"/>
    </source>
</evidence>
<feature type="transmembrane region" description="Helical" evidence="6">
    <location>
        <begin position="140"/>
        <end position="156"/>
    </location>
</feature>
<feature type="transmembrane region" description="Helical" evidence="6">
    <location>
        <begin position="77"/>
        <end position="97"/>
    </location>
</feature>
<evidence type="ECO:0000313" key="7">
    <source>
        <dbReference type="EMBL" id="SDC27353.1"/>
    </source>
</evidence>
<dbReference type="AlphaFoldDB" id="A0A1G6K8S8"/>
<keyword evidence="3" id="KW-0133">Cell shape</keyword>
<gene>
    <name evidence="7" type="ORF">SAMN04488588_0780</name>
</gene>
<keyword evidence="5 6" id="KW-0472">Membrane</keyword>
<proteinExistence type="predicted"/>